<evidence type="ECO:0008006" key="2">
    <source>
        <dbReference type="Google" id="ProtNLM"/>
    </source>
</evidence>
<dbReference type="AlphaFoldDB" id="A0A5Q5CAU4"/>
<name>A0A5Q5CAU4_MYCSJ</name>
<organism evidence="1">
    <name type="scientific">Mycobacterium sp. (strain JLS)</name>
    <dbReference type="NCBI Taxonomy" id="164757"/>
    <lineage>
        <taxon>Bacteria</taxon>
        <taxon>Bacillati</taxon>
        <taxon>Actinomycetota</taxon>
        <taxon>Actinomycetes</taxon>
        <taxon>Mycobacteriales</taxon>
        <taxon>Mycobacteriaceae</taxon>
        <taxon>Mycobacterium</taxon>
    </lineage>
</organism>
<sequence>MTDGREFDDDELAALASFTPRFDEDADDDLDALGVYTSTGPDDNDDPAQDLIFVAANPSGTVTVTALLGGECQCVDLAPTVTALTETELAAEIVAVAQVAAQRAGAGAYELFAAMFRAQGEDRASVDDLLRHQLRLPTPDEARASAAELAARSR</sequence>
<proteinExistence type="predicted"/>
<gene>
    <name evidence="1" type="ordered locus">Mjls_0463</name>
</gene>
<dbReference type="KEGG" id="mjl:Mjls_0463"/>
<accession>A0A5Q5CAU4</accession>
<protein>
    <recommendedName>
        <fullName evidence="2">YbaB/EbfC family DNA-binding protein</fullName>
    </recommendedName>
</protein>
<reference evidence="1" key="1">
    <citation type="submission" date="2007-02" db="EMBL/GenBank/DDBJ databases">
        <title>Complete sequence of Mycobacterium sp. JLS.</title>
        <authorList>
            <consortium name="US DOE Joint Genome Institute"/>
            <person name="Copeland A."/>
            <person name="Lucas S."/>
            <person name="Lapidus A."/>
            <person name="Barry K."/>
            <person name="Detter J.C."/>
            <person name="Glavina del Rio T."/>
            <person name="Hammon N."/>
            <person name="Israni S."/>
            <person name="Dalin E."/>
            <person name="Tice H."/>
            <person name="Pitluck S."/>
            <person name="Chain P."/>
            <person name="Malfatti S."/>
            <person name="Shin M."/>
            <person name="Vergez L."/>
            <person name="Schmutz J."/>
            <person name="Larimer F."/>
            <person name="Land M."/>
            <person name="Hauser L."/>
            <person name="Kyrpides N."/>
            <person name="Mikhailova N."/>
            <person name="Miller C.D."/>
            <person name="Anderson A.J."/>
            <person name="Sims R.C."/>
            <person name="Richardson P."/>
        </authorList>
    </citation>
    <scope>NUCLEOTIDE SEQUENCE [LARGE SCALE GENOMIC DNA]</scope>
    <source>
        <strain evidence="1">JLS</strain>
    </source>
</reference>
<dbReference type="EMBL" id="CP000580">
    <property type="protein sequence ID" value="ABN96275.1"/>
    <property type="molecule type" value="Genomic_DNA"/>
</dbReference>
<evidence type="ECO:0000313" key="1">
    <source>
        <dbReference type="EMBL" id="ABN96275.1"/>
    </source>
</evidence>